<name>A0A100XD97_MYCTH</name>
<protein>
    <submittedName>
        <fullName evidence="5">NAD-dependent epimerase/dehydratase</fullName>
    </submittedName>
</protein>
<keyword evidence="2" id="KW-0560">Oxidoreductase</keyword>
<comment type="similarity">
    <text evidence="1">Belongs to the NAD(P)-dependent epimerase/dehydratase family.</text>
</comment>
<gene>
    <name evidence="5" type="ORF">RMCT_1432</name>
</gene>
<reference evidence="6" key="2">
    <citation type="submission" date="2016-02" db="EMBL/GenBank/DDBJ databases">
        <title>Draft genome sequence of five rapidly growing Mycobacterium species.</title>
        <authorList>
            <person name="Katahira K."/>
            <person name="Gotou Y."/>
            <person name="Iida K."/>
            <person name="Ogura Y."/>
            <person name="Hayashi T."/>
        </authorList>
    </citation>
    <scope>NUCLEOTIDE SEQUENCE [LARGE SCALE GENOMIC DNA]</scope>
    <source>
        <strain evidence="6">JCM6362</strain>
    </source>
</reference>
<comment type="caution">
    <text evidence="5">The sequence shown here is derived from an EMBL/GenBank/DDBJ whole genome shotgun (WGS) entry which is preliminary data.</text>
</comment>
<dbReference type="InterPro" id="IPR001509">
    <property type="entry name" value="Epimerase_deHydtase"/>
</dbReference>
<dbReference type="SUPFAM" id="SSF51735">
    <property type="entry name" value="NAD(P)-binding Rossmann-fold domains"/>
    <property type="match status" value="1"/>
</dbReference>
<organism evidence="5 6">
    <name type="scientific">Mycolicibacterium thermoresistibile</name>
    <name type="common">Mycobacterium thermoresistibile</name>
    <dbReference type="NCBI Taxonomy" id="1797"/>
    <lineage>
        <taxon>Bacteria</taxon>
        <taxon>Bacillati</taxon>
        <taxon>Actinomycetota</taxon>
        <taxon>Actinomycetes</taxon>
        <taxon>Mycobacteriales</taxon>
        <taxon>Mycobacteriaceae</taxon>
        <taxon>Mycolicibacterium</taxon>
    </lineage>
</organism>
<dbReference type="STRING" id="1797.RMCT_1432"/>
<dbReference type="Gene3D" id="3.40.50.720">
    <property type="entry name" value="NAD(P)-binding Rossmann-like Domain"/>
    <property type="match status" value="1"/>
</dbReference>
<evidence type="ECO:0000313" key="5">
    <source>
        <dbReference type="EMBL" id="GAT14462.1"/>
    </source>
</evidence>
<dbReference type="AlphaFoldDB" id="A0A100XD97"/>
<sequence>MSDAVLVTGAFGLVGSATVRRLAADGHRVVATDVATPDTRKAAAELSADGPGEVQVRWADLTDPAAVDELMTTVSPAAVIHLAAVIAPFCYSRQALARKVNVDATANLIRAAEAQSSPPRFIQASSIAVYGPRNPHTCSDVLTADTPPNPGDLYGGHKYEAEQLVRASNLEWAILRLGGVLSAEPMFDMKPEFLYFEALLPTDGRLQTVEVRDVAAAFTAAVTAPVAGQVLLIGGDDSHRLTQGEIGPSIAAAMGLVGALPVGRKGNPHSDTDWFATDWLDPGPAQELLKFQHYSWPDILAETADRVGWKRYPLRLIAPLAGLYLRRQSPYHNHPGQYADPWGAIRRKWGEPGLDTDPEDGR</sequence>
<evidence type="ECO:0000313" key="6">
    <source>
        <dbReference type="Proteomes" id="UP000069654"/>
    </source>
</evidence>
<dbReference type="OrthoDB" id="4373834at2"/>
<dbReference type="PANTHER" id="PTHR43103">
    <property type="entry name" value="NUCLEOSIDE-DIPHOSPHATE-SUGAR EPIMERASE"/>
    <property type="match status" value="1"/>
</dbReference>
<evidence type="ECO:0000256" key="3">
    <source>
        <dbReference type="ARBA" id="ARBA00023027"/>
    </source>
</evidence>
<evidence type="ECO:0000256" key="1">
    <source>
        <dbReference type="ARBA" id="ARBA00007637"/>
    </source>
</evidence>
<dbReference type="Pfam" id="PF01370">
    <property type="entry name" value="Epimerase"/>
    <property type="match status" value="1"/>
</dbReference>
<accession>A0A100XD97</accession>
<dbReference type="EMBL" id="BCTB01000009">
    <property type="protein sequence ID" value="GAT14462.1"/>
    <property type="molecule type" value="Genomic_DNA"/>
</dbReference>
<dbReference type="CDD" id="cd08946">
    <property type="entry name" value="SDR_e"/>
    <property type="match status" value="1"/>
</dbReference>
<reference evidence="5 6" key="1">
    <citation type="journal article" date="2016" name="Genome Announc.">
        <title>Draft Genome Sequences of Five Rapidly Growing Mycobacterium Species, M. thermoresistibile, M. fortuitum subsp. acetamidolyticum, M. canariasense, M. brisbanense, and M. novocastrense.</title>
        <authorList>
            <person name="Katahira K."/>
            <person name="Ogura Y."/>
            <person name="Gotoh Y."/>
            <person name="Hayashi T."/>
        </authorList>
    </citation>
    <scope>NUCLEOTIDE SEQUENCE [LARGE SCALE GENOMIC DNA]</scope>
    <source>
        <strain evidence="5 6">JCM6362</strain>
    </source>
</reference>
<feature type="domain" description="NAD-dependent epimerase/dehydratase" evidence="4">
    <location>
        <begin position="5"/>
        <end position="184"/>
    </location>
</feature>
<dbReference type="RefSeq" id="WP_003923978.1">
    <property type="nucleotide sequence ID" value="NZ_BCTB01000009.1"/>
</dbReference>
<dbReference type="GO" id="GO:0016491">
    <property type="term" value="F:oxidoreductase activity"/>
    <property type="evidence" value="ECO:0007669"/>
    <property type="project" value="UniProtKB-KW"/>
</dbReference>
<evidence type="ECO:0000259" key="4">
    <source>
        <dbReference type="Pfam" id="PF01370"/>
    </source>
</evidence>
<dbReference type="InterPro" id="IPR036291">
    <property type="entry name" value="NAD(P)-bd_dom_sf"/>
</dbReference>
<dbReference type="PANTHER" id="PTHR43103:SF5">
    <property type="entry name" value="4-EPIMERASE, PUTATIVE (AFU_ORTHOLOGUE AFUA_7G00360)-RELATED"/>
    <property type="match status" value="1"/>
</dbReference>
<dbReference type="OMA" id="TDWMDTT"/>
<evidence type="ECO:0000256" key="2">
    <source>
        <dbReference type="ARBA" id="ARBA00023002"/>
    </source>
</evidence>
<proteinExistence type="inferred from homology"/>
<keyword evidence="3" id="KW-0520">NAD</keyword>
<dbReference type="Proteomes" id="UP000069654">
    <property type="component" value="Unassembled WGS sequence"/>
</dbReference>